<dbReference type="PANTHER" id="PTHR20878:SF0">
    <property type="entry name" value="LEUCINE-RICH REPEAT-CONTAINING PROTEIN 25"/>
    <property type="match status" value="1"/>
</dbReference>
<feature type="transmembrane region" description="Helical" evidence="2">
    <location>
        <begin position="170"/>
        <end position="192"/>
    </location>
</feature>
<keyword evidence="2" id="KW-0812">Transmembrane</keyword>
<dbReference type="InterPro" id="IPR039243">
    <property type="entry name" value="LRRC25"/>
</dbReference>
<dbReference type="InterPro" id="IPR001611">
    <property type="entry name" value="Leu-rich_rpt"/>
</dbReference>
<evidence type="ECO:0000313" key="5">
    <source>
        <dbReference type="RefSeq" id="XP_004423013.1"/>
    </source>
</evidence>
<proteinExistence type="predicted"/>
<dbReference type="PANTHER" id="PTHR20878">
    <property type="entry name" value="LEUCINE-RICH REPEAT CONTAINING PROTEIN 25"/>
    <property type="match status" value="1"/>
</dbReference>
<evidence type="ECO:0000256" key="1">
    <source>
        <dbReference type="SAM" id="MobiDB-lite"/>
    </source>
</evidence>
<reference evidence="5" key="1">
    <citation type="submission" date="2025-08" db="UniProtKB">
        <authorList>
            <consortium name="RefSeq"/>
        </authorList>
    </citation>
    <scope>IDENTIFICATION</scope>
</reference>
<dbReference type="Proteomes" id="UP000694910">
    <property type="component" value="Unplaced"/>
</dbReference>
<keyword evidence="2" id="KW-1133">Transmembrane helix</keyword>
<feature type="compositionally biased region" description="Polar residues" evidence="1">
    <location>
        <begin position="219"/>
        <end position="229"/>
    </location>
</feature>
<dbReference type="RefSeq" id="XP_004423013.1">
    <property type="nucleotide sequence ID" value="XM_004422956.2"/>
</dbReference>
<dbReference type="SUPFAM" id="SSF52058">
    <property type="entry name" value="L domain-like"/>
    <property type="match status" value="1"/>
</dbReference>
<evidence type="ECO:0000256" key="3">
    <source>
        <dbReference type="SAM" id="SignalP"/>
    </source>
</evidence>
<keyword evidence="2" id="KW-0472">Membrane</keyword>
<dbReference type="PROSITE" id="PS51450">
    <property type="entry name" value="LRR"/>
    <property type="match status" value="1"/>
</dbReference>
<feature type="signal peptide" evidence="3">
    <location>
        <begin position="1"/>
        <end position="22"/>
    </location>
</feature>
<gene>
    <name evidence="5" type="primary">LOC101389772</name>
</gene>
<dbReference type="GeneID" id="101389772"/>
<accession>A0ABM0HAJ5</accession>
<protein>
    <submittedName>
        <fullName evidence="5">Leucine-rich repeat-containing protein 25</fullName>
    </submittedName>
</protein>
<keyword evidence="3" id="KW-0732">Signal</keyword>
<sequence length="310" mass="33481">MGGALAWVLLLLLPLQDPGSQGLSCDVFNVSSGVVDWTKEFTATCLNFSGQGLSLPQNQSLQAPSLGILDLSGNGLQELPLLFFAHLEKLRVLDVTRNPLDRVDRALAERCDLDLKADCLCFLASWREFRQDNCSDQPPLQCLHADSGTWHNASAFLEGSCPPGLAPVTIGALVASGSLLLGLAIAGSVLAWRLRRRWTSSSQGLGKTQAAQGGPRPSSGRQPRYSSRGLSPKPSEGTLPRSSTPDYENVFVGQPDAGHQWAEYRAHPSEDSSFYMNYEGLDPASQPVYCNLQSLGRAPLGEEEYVIPGR</sequence>
<name>A0ABM0HAJ5_CERSS</name>
<organism evidence="4 5">
    <name type="scientific">Ceratotherium simum simum</name>
    <name type="common">Southern white rhinoceros</name>
    <dbReference type="NCBI Taxonomy" id="73337"/>
    <lineage>
        <taxon>Eukaryota</taxon>
        <taxon>Metazoa</taxon>
        <taxon>Chordata</taxon>
        <taxon>Craniata</taxon>
        <taxon>Vertebrata</taxon>
        <taxon>Euteleostomi</taxon>
        <taxon>Mammalia</taxon>
        <taxon>Eutheria</taxon>
        <taxon>Laurasiatheria</taxon>
        <taxon>Perissodactyla</taxon>
        <taxon>Rhinocerotidae</taxon>
        <taxon>Ceratotherium</taxon>
    </lineage>
</organism>
<evidence type="ECO:0000256" key="2">
    <source>
        <dbReference type="SAM" id="Phobius"/>
    </source>
</evidence>
<feature type="region of interest" description="Disordered" evidence="1">
    <location>
        <begin position="203"/>
        <end position="251"/>
    </location>
</feature>
<evidence type="ECO:0000313" key="4">
    <source>
        <dbReference type="Proteomes" id="UP000694910"/>
    </source>
</evidence>
<dbReference type="Gene3D" id="3.80.10.10">
    <property type="entry name" value="Ribonuclease Inhibitor"/>
    <property type="match status" value="1"/>
</dbReference>
<feature type="chain" id="PRO_5045157519" evidence="3">
    <location>
        <begin position="23"/>
        <end position="310"/>
    </location>
</feature>
<dbReference type="InterPro" id="IPR032675">
    <property type="entry name" value="LRR_dom_sf"/>
</dbReference>
<keyword evidence="4" id="KW-1185">Reference proteome</keyword>